<dbReference type="OrthoDB" id="5306317at2759"/>
<gene>
    <name evidence="2" type="ORF">CC86DRAFT_32372</name>
</gene>
<feature type="transmembrane region" description="Helical" evidence="1">
    <location>
        <begin position="74"/>
        <end position="97"/>
    </location>
</feature>
<proteinExistence type="predicted"/>
<feature type="transmembrane region" description="Helical" evidence="1">
    <location>
        <begin position="41"/>
        <end position="62"/>
    </location>
</feature>
<protein>
    <recommendedName>
        <fullName evidence="4">Integral membrane protein</fullName>
    </recommendedName>
</protein>
<feature type="transmembrane region" description="Helical" evidence="1">
    <location>
        <begin position="12"/>
        <end position="34"/>
    </location>
</feature>
<reference evidence="2" key="1">
    <citation type="journal article" date="2020" name="Stud. Mycol.">
        <title>101 Dothideomycetes genomes: a test case for predicting lifestyles and emergence of pathogens.</title>
        <authorList>
            <person name="Haridas S."/>
            <person name="Albert R."/>
            <person name="Binder M."/>
            <person name="Bloem J."/>
            <person name="Labutti K."/>
            <person name="Salamov A."/>
            <person name="Andreopoulos B."/>
            <person name="Baker S."/>
            <person name="Barry K."/>
            <person name="Bills G."/>
            <person name="Bluhm B."/>
            <person name="Cannon C."/>
            <person name="Castanera R."/>
            <person name="Culley D."/>
            <person name="Daum C."/>
            <person name="Ezra D."/>
            <person name="Gonzalez J."/>
            <person name="Henrissat B."/>
            <person name="Kuo A."/>
            <person name="Liang C."/>
            <person name="Lipzen A."/>
            <person name="Lutzoni F."/>
            <person name="Magnuson J."/>
            <person name="Mondo S."/>
            <person name="Nolan M."/>
            <person name="Ohm R."/>
            <person name="Pangilinan J."/>
            <person name="Park H.-J."/>
            <person name="Ramirez L."/>
            <person name="Alfaro M."/>
            <person name="Sun H."/>
            <person name="Tritt A."/>
            <person name="Yoshinaga Y."/>
            <person name="Zwiers L.-H."/>
            <person name="Turgeon B."/>
            <person name="Goodwin S."/>
            <person name="Spatafora J."/>
            <person name="Crous P."/>
            <person name="Grigoriev I."/>
        </authorList>
    </citation>
    <scope>NUCLEOTIDE SEQUENCE</scope>
    <source>
        <strain evidence="2">CBS 113818</strain>
    </source>
</reference>
<evidence type="ECO:0000313" key="2">
    <source>
        <dbReference type="EMBL" id="KAF2825543.1"/>
    </source>
</evidence>
<sequence>MAVGDIPLYFEGSWSILSTIGLINLLFGWMVIGITGYSPIALVPIVCSAATAIANGLCYYALYEQHSTKATVVGAVFADLFWLIQEAGLSFYSYMILNRVLRSRSRVTFLTLFWILMAMIVVLRFAILVCRARNTINGNLDLQNIVARLHIGYFVAIAVVEILSSVFLIRIFTKAKQGSAEIASRGGLFHYLTQSAELRLATLCLIGITRAITYSFQKTMKASDVTGQIDRFVFTLECMFPIVMYIDILSSRIARANQAYPSASNSQAGSRKTFPRSRADKDVKLYSMNNHKSRVNASGMMSSSQEHIVNGSPEEEMGVKSIATTVEDYGDRNERVKDGTISKTVEFEFHTTAA</sequence>
<evidence type="ECO:0008006" key="4">
    <source>
        <dbReference type="Google" id="ProtNLM"/>
    </source>
</evidence>
<feature type="transmembrane region" description="Helical" evidence="1">
    <location>
        <begin position="149"/>
        <end position="169"/>
    </location>
</feature>
<dbReference type="Proteomes" id="UP000799424">
    <property type="component" value="Unassembled WGS sequence"/>
</dbReference>
<keyword evidence="1" id="KW-0472">Membrane</keyword>
<evidence type="ECO:0000256" key="1">
    <source>
        <dbReference type="SAM" id="Phobius"/>
    </source>
</evidence>
<dbReference type="EMBL" id="MU006227">
    <property type="protein sequence ID" value="KAF2825543.1"/>
    <property type="molecule type" value="Genomic_DNA"/>
</dbReference>
<feature type="transmembrane region" description="Helical" evidence="1">
    <location>
        <begin position="109"/>
        <end position="129"/>
    </location>
</feature>
<keyword evidence="1" id="KW-1133">Transmembrane helix</keyword>
<accession>A0A6A6ZXG2</accession>
<keyword evidence="3" id="KW-1185">Reference proteome</keyword>
<evidence type="ECO:0000313" key="3">
    <source>
        <dbReference type="Proteomes" id="UP000799424"/>
    </source>
</evidence>
<keyword evidence="1" id="KW-0812">Transmembrane</keyword>
<name>A0A6A6ZXG2_9PLEO</name>
<dbReference type="AlphaFoldDB" id="A0A6A6ZXG2"/>
<organism evidence="2 3">
    <name type="scientific">Ophiobolus disseminans</name>
    <dbReference type="NCBI Taxonomy" id="1469910"/>
    <lineage>
        <taxon>Eukaryota</taxon>
        <taxon>Fungi</taxon>
        <taxon>Dikarya</taxon>
        <taxon>Ascomycota</taxon>
        <taxon>Pezizomycotina</taxon>
        <taxon>Dothideomycetes</taxon>
        <taxon>Pleosporomycetidae</taxon>
        <taxon>Pleosporales</taxon>
        <taxon>Pleosporineae</taxon>
        <taxon>Phaeosphaeriaceae</taxon>
        <taxon>Ophiobolus</taxon>
    </lineage>
</organism>